<dbReference type="Gene3D" id="2.130.10.10">
    <property type="entry name" value="YVTN repeat-like/Quinoprotein amine dehydrogenase"/>
    <property type="match status" value="2"/>
</dbReference>
<protein>
    <submittedName>
        <fullName evidence="9">Uncharacterized protein</fullName>
    </submittedName>
</protein>
<evidence type="ECO:0000256" key="1">
    <source>
        <dbReference type="ARBA" id="ARBA00006247"/>
    </source>
</evidence>
<dbReference type="InterPro" id="IPR019775">
    <property type="entry name" value="WD40_repeat_CS"/>
</dbReference>
<keyword evidence="6" id="KW-0378">Hydrolase</keyword>
<dbReference type="InterPro" id="IPR001680">
    <property type="entry name" value="WD40_rpt"/>
</dbReference>
<evidence type="ECO:0000256" key="4">
    <source>
        <dbReference type="ARBA" id="ARBA00022723"/>
    </source>
</evidence>
<keyword evidence="3" id="KW-0645">Protease</keyword>
<dbReference type="InterPro" id="IPR051458">
    <property type="entry name" value="Cyt/Met_Dipeptidase"/>
</dbReference>
<dbReference type="PROSITE" id="PS00678">
    <property type="entry name" value="WD_REPEATS_1"/>
    <property type="match status" value="1"/>
</dbReference>
<dbReference type="PROSITE" id="PS50294">
    <property type="entry name" value="WD_REPEATS_REGION"/>
    <property type="match status" value="1"/>
</dbReference>
<dbReference type="SMART" id="SM00320">
    <property type="entry name" value="WD40"/>
    <property type="match status" value="4"/>
</dbReference>
<evidence type="ECO:0000256" key="7">
    <source>
        <dbReference type="PROSITE-ProRule" id="PRU00221"/>
    </source>
</evidence>
<dbReference type="Pfam" id="PF00400">
    <property type="entry name" value="WD40"/>
    <property type="match status" value="1"/>
</dbReference>
<name>A0A2V1AGD8_9ASCO</name>
<dbReference type="InterPro" id="IPR002933">
    <property type="entry name" value="Peptidase_M20"/>
</dbReference>
<feature type="region of interest" description="Disordered" evidence="8">
    <location>
        <begin position="156"/>
        <end position="187"/>
    </location>
</feature>
<dbReference type="GO" id="GO:0046872">
    <property type="term" value="F:metal ion binding"/>
    <property type="evidence" value="ECO:0007669"/>
    <property type="project" value="UniProtKB-KW"/>
</dbReference>
<comment type="similarity">
    <text evidence="1">Belongs to the peptidase M20A family.</text>
</comment>
<keyword evidence="2 7" id="KW-0853">WD repeat</keyword>
<feature type="repeat" description="WD" evidence="7">
    <location>
        <begin position="265"/>
        <end position="292"/>
    </location>
</feature>
<evidence type="ECO:0000256" key="5">
    <source>
        <dbReference type="ARBA" id="ARBA00022737"/>
    </source>
</evidence>
<dbReference type="InterPro" id="IPR015943">
    <property type="entry name" value="WD40/YVTN_repeat-like_dom_sf"/>
</dbReference>
<dbReference type="PROSITE" id="PS50082">
    <property type="entry name" value="WD_REPEATS_2"/>
    <property type="match status" value="1"/>
</dbReference>
<keyword evidence="10" id="KW-1185">Reference proteome</keyword>
<evidence type="ECO:0000256" key="8">
    <source>
        <dbReference type="SAM" id="MobiDB-lite"/>
    </source>
</evidence>
<dbReference type="Proteomes" id="UP000244406">
    <property type="component" value="Unassembled WGS sequence"/>
</dbReference>
<evidence type="ECO:0000256" key="6">
    <source>
        <dbReference type="ARBA" id="ARBA00022801"/>
    </source>
</evidence>
<evidence type="ECO:0000313" key="10">
    <source>
        <dbReference type="Proteomes" id="UP000244406"/>
    </source>
</evidence>
<dbReference type="SUPFAM" id="SSF53187">
    <property type="entry name" value="Zn-dependent exopeptidases"/>
    <property type="match status" value="1"/>
</dbReference>
<dbReference type="Pfam" id="PF01546">
    <property type="entry name" value="Peptidase_M20"/>
    <property type="match status" value="1"/>
</dbReference>
<reference evidence="9 10" key="1">
    <citation type="submission" date="2017-12" db="EMBL/GenBank/DDBJ databases">
        <title>Genome Sequence of the Amphotericin B-resistant Candida duobushaemulonii strain, B09383.</title>
        <authorList>
            <person name="Chow N.A."/>
            <person name="Gade L."/>
            <person name="Batra D."/>
            <person name="Rowe L.A."/>
            <person name="Loparev V.N."/>
            <person name="Litvintseva A.P."/>
        </authorList>
    </citation>
    <scope>NUCLEOTIDE SEQUENCE [LARGE SCALE GENOMIC DNA]</scope>
    <source>
        <strain evidence="9 10">B09383</strain>
    </source>
</reference>
<dbReference type="RefSeq" id="XP_025338327.1">
    <property type="nucleotide sequence ID" value="XM_025478854.1"/>
</dbReference>
<keyword evidence="5" id="KW-0677">Repeat</keyword>
<comment type="caution">
    <text evidence="9">The sequence shown here is derived from an EMBL/GenBank/DDBJ whole genome shotgun (WGS) entry which is preliminary data.</text>
</comment>
<organism evidence="9 10">
    <name type="scientific">Candidozyma duobushaemuli</name>
    <dbReference type="NCBI Taxonomy" id="1231522"/>
    <lineage>
        <taxon>Eukaryota</taxon>
        <taxon>Fungi</taxon>
        <taxon>Dikarya</taxon>
        <taxon>Ascomycota</taxon>
        <taxon>Saccharomycotina</taxon>
        <taxon>Pichiomycetes</taxon>
        <taxon>Metschnikowiaceae</taxon>
        <taxon>Candidozyma</taxon>
    </lineage>
</organism>
<proteinExistence type="inferred from homology"/>
<gene>
    <name evidence="9" type="ORF">CXQ87_000272</name>
</gene>
<dbReference type="GO" id="GO:0006508">
    <property type="term" value="P:proteolysis"/>
    <property type="evidence" value="ECO:0007669"/>
    <property type="project" value="UniProtKB-KW"/>
</dbReference>
<evidence type="ECO:0000256" key="3">
    <source>
        <dbReference type="ARBA" id="ARBA00022670"/>
    </source>
</evidence>
<dbReference type="Gene3D" id="3.30.70.360">
    <property type="match status" value="1"/>
</dbReference>
<dbReference type="PANTHER" id="PTHR43270:SF8">
    <property type="entry name" value="DI- AND TRIPEPTIDASE DUG2-RELATED"/>
    <property type="match status" value="1"/>
</dbReference>
<dbReference type="EMBL" id="PKFP01000008">
    <property type="protein sequence ID" value="PVH17387.1"/>
    <property type="molecule type" value="Genomic_DNA"/>
</dbReference>
<dbReference type="AlphaFoldDB" id="A0A2V1AGD8"/>
<accession>A0A2V1AGD8</accession>
<dbReference type="SUPFAM" id="SSF50978">
    <property type="entry name" value="WD40 repeat-like"/>
    <property type="match status" value="1"/>
</dbReference>
<keyword evidence="4" id="KW-0479">Metal-binding</keyword>
<feature type="compositionally biased region" description="Polar residues" evidence="8">
    <location>
        <begin position="156"/>
        <end position="165"/>
    </location>
</feature>
<evidence type="ECO:0000313" key="9">
    <source>
        <dbReference type="EMBL" id="PVH17387.1"/>
    </source>
</evidence>
<dbReference type="GO" id="GO:0008233">
    <property type="term" value="F:peptidase activity"/>
    <property type="evidence" value="ECO:0007669"/>
    <property type="project" value="UniProtKB-KW"/>
</dbReference>
<dbReference type="GeneID" id="37000274"/>
<dbReference type="VEuPathDB" id="FungiDB:CXQ87_000272"/>
<dbReference type="InterPro" id="IPR036322">
    <property type="entry name" value="WD40_repeat_dom_sf"/>
</dbReference>
<dbReference type="Gene3D" id="3.40.630.10">
    <property type="entry name" value="Zn peptidases"/>
    <property type="match status" value="1"/>
</dbReference>
<dbReference type="InterPro" id="IPR017149">
    <property type="entry name" value="GSH_degradosome_Dug2"/>
</dbReference>
<evidence type="ECO:0000256" key="2">
    <source>
        <dbReference type="ARBA" id="ARBA00022574"/>
    </source>
</evidence>
<sequence>MSVQLSLSLDKNKVYRHYDIVPLVMELEVREKLLLRNLYLVFEGTCTVTAPSDDKSIMPRKEIKTFDKITSLREFENTFVVRRQAIISRNKTFRPGNYTIEYDFRLPAAETYCKKQDILPRNCSTDNHMGCFNNGNIHEGEFVSIPMRTPLPINSTANSTPSITTPKRHQSPRQIRSEHKETCTNPQDCSFALPDSSNEEDASEGTLPLIHKWTHTHSILCVIPAPSKELIFCGTQDSNILVFDLKSYSIKHVINCGRNHFATSVLCLTISPDERFLFSAGSDSLVKVWDLSPFDDPDATDYTISCTHIIYSCMDIGDIFSIYWSEKLSALFIGSQNASISWCRLALDRDSSSTHTTSIERLPHFRYDKFFDSKGPGGSMNKIQSAHQMLKKSSSSEFGPCLVEIQNSDIIRFAHNGYVYCLDSLTELNAAAFCDLYTSLEGSIKLSLISKLENDEAILSMHIIDSTICVGLSDSTINAWDLTTSQLTRSFKFISTSARTDEVLSLCIHNGCIYKATNMGGLCKFPLKSDIHSDGPDGDDESKSHPVRSAVNFNNLPHEEFSNLEEGSVFTVQAFKFRNSTYLLSGGGGSLCLWNITDVGEKSTVSSSEASGLLNFTSGIETSNEHLLESLRKIISYKTISKYPSTYLEDSRRCAQFLNKLLRLLGASESKLLPVPNCNPVVMGRFSRNDKSTLHTERKTLLWYGHYDVVEATADKECWSTDPFQLVAKDGNLYARGVSDNKGPTLAAFYAVSDLHKKGELPIDVVFVIEGEEECGSIGFQKVINENKVYIGVVDYILLSNSYWLEDEVPCLNYGLRGVLNASLSVTSEKPDRHSGVDGGVSKEPTMDLIQILGQLICPNSNKIQIPGFYDDVLPIDETELQLYQKIKDVSRSQNLSNADLDTLLAKWRNPSLTIHRLDVSGPKNNTVISKRAQASVSIRVVPNQDLHKIKEVFTSYMRKCFDALKTENELKIDIFHEAEPWLGNPNNLVFKILHQNIKKNWGPTYPDPLFIREGGSIPSIRFLEKTFNAPAAQIPCGQASDNAHLKDEKLRIINLFKLRSILADSFRDLGHQQQTK</sequence>
<dbReference type="GO" id="GO:0006751">
    <property type="term" value="P:glutathione catabolic process"/>
    <property type="evidence" value="ECO:0007669"/>
    <property type="project" value="InterPro"/>
</dbReference>
<dbReference type="PIRSF" id="PIRSF037237">
    <property type="entry name" value="Peptidase_WD_repeats_DUG2"/>
    <property type="match status" value="1"/>
</dbReference>
<dbReference type="PANTHER" id="PTHR43270">
    <property type="entry name" value="BETA-ALA-HIS DIPEPTIDASE"/>
    <property type="match status" value="1"/>
</dbReference>